<dbReference type="AlphaFoldDB" id="A0AAC9U3T3"/>
<evidence type="ECO:0000256" key="1">
    <source>
        <dbReference type="SAM" id="SignalP"/>
    </source>
</evidence>
<dbReference type="RefSeq" id="WP_088905639.1">
    <property type="nucleotide sequence ID" value="NZ_JBLVJP010000002.1"/>
</dbReference>
<proteinExistence type="predicted"/>
<keyword evidence="1" id="KW-0732">Signal</keyword>
<sequence length="420" mass="46953">MNRMFLRYFYALSACYLLAGCAANSWQIHSEPTSDEVAEMLTVEQPATKRWNMTGSNLPQLTVPQNVRPCCAFGDMQKVNLGSVPIPFFRLRNVVGLEHIGPHKFASGIYHYTPSSSSALGHGGGESNGILYSAKGGFIDLAHVRDTADDTIGLFFEILSNLGNDHRIELPAELGPRYIEMKAFDVLRLNDEQKWLVAAHLAARLAYFKAESHEIAQWHGYASFSGWPETISAYSLEDLYSNMLGAKITLNLIKQHKVLSETDYNQNASLWLNATLKELGIVEKAESKAVLAAVDGIWWNSQEPIPNKYMVLQRHYDLGDRQVPYLLPKALADQYPDLQHLADASPTVISLPANVESVELDDVAKLVLEIDASYAETFNHIPAAIWSTRIEHPQFPVIAQYAKEQDSKDLEMLKTDDTEN</sequence>
<dbReference type="PROSITE" id="PS51257">
    <property type="entry name" value="PROKAR_LIPOPROTEIN"/>
    <property type="match status" value="1"/>
</dbReference>
<dbReference type="Proteomes" id="UP000198233">
    <property type="component" value="Chromosome"/>
</dbReference>
<organism evidence="2 3">
    <name type="scientific">Shewanella marisflavi</name>
    <dbReference type="NCBI Taxonomy" id="260364"/>
    <lineage>
        <taxon>Bacteria</taxon>
        <taxon>Pseudomonadati</taxon>
        <taxon>Pseudomonadota</taxon>
        <taxon>Gammaproteobacteria</taxon>
        <taxon>Alteromonadales</taxon>
        <taxon>Shewanellaceae</taxon>
        <taxon>Shewanella</taxon>
    </lineage>
</organism>
<dbReference type="InterPro" id="IPR025130">
    <property type="entry name" value="DUF4056"/>
</dbReference>
<evidence type="ECO:0000313" key="3">
    <source>
        <dbReference type="Proteomes" id="UP000198233"/>
    </source>
</evidence>
<reference evidence="2 3" key="1">
    <citation type="submission" date="2017-06" db="EMBL/GenBank/DDBJ databases">
        <title>Complete genome sequence of Shewanella marisflavi EP1 associated with anaerobic 2,4-dinitrotoluene reduction and salt tolerance.</title>
        <authorList>
            <person name="Huang J."/>
        </authorList>
    </citation>
    <scope>NUCLEOTIDE SEQUENCE [LARGE SCALE GENOMIC DNA]</scope>
    <source>
        <strain evidence="2 3">EP1</strain>
    </source>
</reference>
<dbReference type="KEGG" id="smav:CFF01_17550"/>
<evidence type="ECO:0008006" key="4">
    <source>
        <dbReference type="Google" id="ProtNLM"/>
    </source>
</evidence>
<accession>A0AAC9U3T3</accession>
<dbReference type="EMBL" id="CP022272">
    <property type="protein sequence ID" value="ASJ98247.1"/>
    <property type="molecule type" value="Genomic_DNA"/>
</dbReference>
<feature type="chain" id="PRO_5042183176" description="DUF4056 domain-containing protein" evidence="1">
    <location>
        <begin position="20"/>
        <end position="420"/>
    </location>
</feature>
<feature type="signal peptide" evidence="1">
    <location>
        <begin position="1"/>
        <end position="19"/>
    </location>
</feature>
<gene>
    <name evidence="2" type="ORF">CFF01_17550</name>
</gene>
<evidence type="ECO:0000313" key="2">
    <source>
        <dbReference type="EMBL" id="ASJ98247.1"/>
    </source>
</evidence>
<name>A0AAC9U3T3_9GAMM</name>
<dbReference type="Pfam" id="PF13265">
    <property type="entry name" value="DUF4056"/>
    <property type="match status" value="1"/>
</dbReference>
<protein>
    <recommendedName>
        <fullName evidence="4">DUF4056 domain-containing protein</fullName>
    </recommendedName>
</protein>